<gene>
    <name evidence="1" type="ORF">A33Q_1828</name>
</gene>
<dbReference type="STRING" id="1189612.A33Q_1828"/>
<proteinExistence type="predicted"/>
<keyword evidence="2" id="KW-1185">Reference proteome</keyword>
<dbReference type="Proteomes" id="UP000006073">
    <property type="component" value="Unassembled WGS sequence"/>
</dbReference>
<dbReference type="AlphaFoldDB" id="S2DIY8"/>
<protein>
    <submittedName>
        <fullName evidence="1">Uncharacterized protein</fullName>
    </submittedName>
</protein>
<comment type="caution">
    <text evidence="1">The sequence shown here is derived from an EMBL/GenBank/DDBJ whole genome shotgun (WGS) entry which is preliminary data.</text>
</comment>
<name>S2DIY8_INDAL</name>
<dbReference type="EMBL" id="ALWO02000030">
    <property type="protein sequence ID" value="EOZ97180.1"/>
    <property type="molecule type" value="Genomic_DNA"/>
</dbReference>
<accession>S2DIY8</accession>
<evidence type="ECO:0000313" key="1">
    <source>
        <dbReference type="EMBL" id="EOZ97180.1"/>
    </source>
</evidence>
<sequence>MACSATFSKIKNQIQNESFQKYLFNPIAVCCSTILMSGIRKPNHQ</sequence>
<evidence type="ECO:0000313" key="2">
    <source>
        <dbReference type="Proteomes" id="UP000006073"/>
    </source>
</evidence>
<reference evidence="1 2" key="1">
    <citation type="journal article" date="2013" name="Genome Announc.">
        <title>Draft Genome Sequence of Indibacter alkaliphilus Strain LW1T, Isolated from Lonar Lake, a Haloalkaline Lake in the Buldana District of Maharashtra, India.</title>
        <authorList>
            <person name="Singh A."/>
            <person name="Kumar Jangir P."/>
            <person name="Sharma R."/>
            <person name="Singh A."/>
            <person name="Kumar Pinnaka A."/>
            <person name="Shivaji S."/>
        </authorList>
    </citation>
    <scope>NUCLEOTIDE SEQUENCE [LARGE SCALE GENOMIC DNA]</scope>
    <source>
        <strain evidence="2">CCUG 57479 / KCTC 22604 / LW1</strain>
    </source>
</reference>
<organism evidence="1 2">
    <name type="scientific">Indibacter alkaliphilus (strain CCUG 57479 / KCTC 22604 / LW1)</name>
    <dbReference type="NCBI Taxonomy" id="1189612"/>
    <lineage>
        <taxon>Bacteria</taxon>
        <taxon>Pseudomonadati</taxon>
        <taxon>Bacteroidota</taxon>
        <taxon>Cytophagia</taxon>
        <taxon>Cytophagales</taxon>
        <taxon>Cyclobacteriaceae</taxon>
    </lineage>
</organism>